<dbReference type="EMBL" id="CP017111">
    <property type="protein sequence ID" value="AOO65295.1"/>
    <property type="molecule type" value="Genomic_DNA"/>
</dbReference>
<dbReference type="SUPFAM" id="SSF111342">
    <property type="entry name" value="CbiD-like"/>
    <property type="match status" value="1"/>
</dbReference>
<dbReference type="HAMAP" id="MF_00787">
    <property type="entry name" value="CbiD"/>
    <property type="match status" value="1"/>
</dbReference>
<dbReference type="PATRIC" id="fig|1193502.14.peg.1543"/>
<comment type="function">
    <text evidence="5">Catalyzes the methylation of C-1 in cobalt-precorrin-5B to form cobalt-precorrin-6A.</text>
</comment>
<dbReference type="GO" id="GO:0043780">
    <property type="term" value="F:cobalt-precorrin-5B C1-methyltransferase activity"/>
    <property type="evidence" value="ECO:0007669"/>
    <property type="project" value="RHEA"/>
</dbReference>
<dbReference type="PANTHER" id="PTHR35863">
    <property type="entry name" value="COBALT-PRECORRIN-5B C(1)-METHYLTRANSFERASE"/>
    <property type="match status" value="1"/>
</dbReference>
<name>A0A1D7TJW7_9BACT</name>
<gene>
    <name evidence="5" type="primary">cbiD</name>
    <name evidence="6" type="ORF">SHALO_1520</name>
</gene>
<evidence type="ECO:0000313" key="7">
    <source>
        <dbReference type="Proteomes" id="UP000094609"/>
    </source>
</evidence>
<comment type="catalytic activity">
    <reaction evidence="5">
        <text>Co-precorrin-5B + S-adenosyl-L-methionine = Co-precorrin-6A + S-adenosyl-L-homocysteine</text>
        <dbReference type="Rhea" id="RHEA:26285"/>
        <dbReference type="ChEBI" id="CHEBI:57856"/>
        <dbReference type="ChEBI" id="CHEBI:59789"/>
        <dbReference type="ChEBI" id="CHEBI:60063"/>
        <dbReference type="ChEBI" id="CHEBI:60064"/>
        <dbReference type="EC" id="2.1.1.195"/>
    </reaction>
</comment>
<comment type="similarity">
    <text evidence="5">Belongs to the CbiD family.</text>
</comment>
<dbReference type="KEGG" id="shal:SHALO_1520"/>
<dbReference type="NCBIfam" id="TIGR00312">
    <property type="entry name" value="cbiD"/>
    <property type="match status" value="1"/>
</dbReference>
<dbReference type="AlphaFoldDB" id="A0A1D7TJW7"/>
<dbReference type="GO" id="GO:0032259">
    <property type="term" value="P:methylation"/>
    <property type="evidence" value="ECO:0007669"/>
    <property type="project" value="UniProtKB-KW"/>
</dbReference>
<dbReference type="InterPro" id="IPR036074">
    <property type="entry name" value="CbiD_sf"/>
</dbReference>
<dbReference type="UniPathway" id="UPA00148">
    <property type="reaction ID" value="UER00227"/>
</dbReference>
<keyword evidence="3 5" id="KW-0808">Transferase</keyword>
<keyword evidence="4 5" id="KW-0949">S-adenosyl-L-methionine</keyword>
<keyword evidence="2 5" id="KW-0489">Methyltransferase</keyword>
<evidence type="ECO:0000256" key="1">
    <source>
        <dbReference type="ARBA" id="ARBA00022573"/>
    </source>
</evidence>
<dbReference type="RefSeq" id="WP_069478039.1">
    <property type="nucleotide sequence ID" value="NZ_CP017111.1"/>
</dbReference>
<proteinExistence type="inferred from homology"/>
<dbReference type="Pfam" id="PF01888">
    <property type="entry name" value="CbiD"/>
    <property type="match status" value="1"/>
</dbReference>
<evidence type="ECO:0000256" key="3">
    <source>
        <dbReference type="ARBA" id="ARBA00022679"/>
    </source>
</evidence>
<dbReference type="Gene3D" id="3.30.2110.10">
    <property type="entry name" value="CbiD-like"/>
    <property type="match status" value="1"/>
</dbReference>
<keyword evidence="7" id="KW-1185">Reference proteome</keyword>
<evidence type="ECO:0000256" key="4">
    <source>
        <dbReference type="ARBA" id="ARBA00022691"/>
    </source>
</evidence>
<accession>A0A1D7TJW7</accession>
<evidence type="ECO:0000313" key="6">
    <source>
        <dbReference type="EMBL" id="AOO65295.1"/>
    </source>
</evidence>
<reference evidence="7" key="1">
    <citation type="submission" date="2016-08" db="EMBL/GenBank/DDBJ databases">
        <title>Complete genome sequence of the organohalide-respiring Epsilonproteobacterium Sulfurospirillum halorespirans.</title>
        <authorList>
            <person name="Goris T."/>
            <person name="Zimmermann J."/>
            <person name="Schenz B."/>
            <person name="Lemos M."/>
            <person name="Hackermueller J."/>
            <person name="Diekert G."/>
        </authorList>
    </citation>
    <scope>NUCLEOTIDE SEQUENCE [LARGE SCALE GENOMIC DNA]</scope>
    <source>
        <strain>DSM 13726</strain>
        <strain evidence="7">PCE-M2</strain>
    </source>
</reference>
<sequence length="372" mass="40564">MQKYVIHEGKKLRYGFTTGSSAAAATKAACMLLMNAPLKKTVAITLPTNEILHIPIYTAKKEKELAIVTVIKDGGDDADVTSGLEIGARVSFSEERGIHIKGGEGVGVATKKGLPIGVGEPAINPVPQVMIKQSVIEVIDILKQGIEVEIFVPKGEEIAKRTLNYKLGIHGGISILGSTGIVKPMSEEAYKDSLSIELKAMYQQQDTDTFVFTFGNYGRKFATNNLGLVDENIIIISNFVGFMLEKACEFGIKKILFVGNIGKIVKVAGGIFHTHSRVSDARLEIMAANAIKAGEKLDVIQKILKANTTDEAVEMLNRKDTFDIMAQEIREKCETHVRRSGYELEVAALIYSSEQGELARTDNFYVGNHTNA</sequence>
<comment type="pathway">
    <text evidence="5">Cofactor biosynthesis; adenosylcobalamin biosynthesis; cob(II)yrinate a,c-diamide from sirohydrochlorin (anaerobic route): step 6/10.</text>
</comment>
<keyword evidence="1 5" id="KW-0169">Cobalamin biosynthesis</keyword>
<protein>
    <recommendedName>
        <fullName evidence="5">Cobalt-precorrin-5B C(1)-methyltransferase</fullName>
        <ecNumber evidence="5">2.1.1.195</ecNumber>
    </recommendedName>
    <alternativeName>
        <fullName evidence="5">Cobalt-precorrin-6A synthase</fullName>
    </alternativeName>
</protein>
<dbReference type="EC" id="2.1.1.195" evidence="5"/>
<dbReference type="PANTHER" id="PTHR35863:SF1">
    <property type="entry name" value="COBALT-PRECORRIN-5B C(1)-METHYLTRANSFERASE"/>
    <property type="match status" value="1"/>
</dbReference>
<organism evidence="6 7">
    <name type="scientific">Sulfurospirillum halorespirans DSM 13726</name>
    <dbReference type="NCBI Taxonomy" id="1193502"/>
    <lineage>
        <taxon>Bacteria</taxon>
        <taxon>Pseudomonadati</taxon>
        <taxon>Campylobacterota</taxon>
        <taxon>Epsilonproteobacteria</taxon>
        <taxon>Campylobacterales</taxon>
        <taxon>Sulfurospirillaceae</taxon>
        <taxon>Sulfurospirillum</taxon>
    </lineage>
</organism>
<dbReference type="GO" id="GO:0019251">
    <property type="term" value="P:anaerobic cobalamin biosynthetic process"/>
    <property type="evidence" value="ECO:0007669"/>
    <property type="project" value="UniProtKB-UniRule"/>
</dbReference>
<dbReference type="PIRSF" id="PIRSF026782">
    <property type="entry name" value="CbiD"/>
    <property type="match status" value="1"/>
</dbReference>
<evidence type="ECO:0000256" key="2">
    <source>
        <dbReference type="ARBA" id="ARBA00022603"/>
    </source>
</evidence>
<dbReference type="Proteomes" id="UP000094609">
    <property type="component" value="Chromosome"/>
</dbReference>
<dbReference type="STRING" id="1193502.SHALO_1520"/>
<dbReference type="InterPro" id="IPR002748">
    <property type="entry name" value="CbiD"/>
</dbReference>
<evidence type="ECO:0000256" key="5">
    <source>
        <dbReference type="HAMAP-Rule" id="MF_00787"/>
    </source>
</evidence>